<evidence type="ECO:0000313" key="2">
    <source>
        <dbReference type="EMBL" id="AEA68234.1"/>
    </source>
</evidence>
<dbReference type="Proteomes" id="UP000006692">
    <property type="component" value="Chromosome"/>
</dbReference>
<dbReference type="NCBIfam" id="TIGR01690">
    <property type="entry name" value="ICE_RAQPRD"/>
    <property type="match status" value="1"/>
</dbReference>
<gene>
    <name evidence="2" type="ORF">PSEBR_cmegm45</name>
</gene>
<dbReference type="AlphaFoldDB" id="F2KF08"/>
<reference evidence="2 3" key="1">
    <citation type="journal article" date="2011" name="J. Bacteriol.">
        <title>Complete genome sequence of a beneficial plant root-associated bacterium, Pseudomonas brassicacearum.</title>
        <authorList>
            <person name="Ortet P."/>
            <person name="Barakat M."/>
            <person name="Lalaouna D."/>
            <person name="Fochesato S."/>
            <person name="Barbe V."/>
            <person name="Vacherie B."/>
            <person name="Santaella C."/>
            <person name="Heulin T."/>
            <person name="Achouak W."/>
        </authorList>
    </citation>
    <scope>NUCLEOTIDE SEQUENCE [LARGE SCALE GENOMIC DNA]</scope>
    <source>
        <strain evidence="2 3">NFM421</strain>
    </source>
</reference>
<evidence type="ECO:0008006" key="4">
    <source>
        <dbReference type="Google" id="ProtNLM"/>
    </source>
</evidence>
<feature type="chain" id="PRO_5003280102" description="Conjugal transfer protein" evidence="1">
    <location>
        <begin position="28"/>
        <end position="112"/>
    </location>
</feature>
<feature type="signal peptide" evidence="1">
    <location>
        <begin position="1"/>
        <end position="27"/>
    </location>
</feature>
<dbReference type="EMBL" id="CP002585">
    <property type="protein sequence ID" value="AEA68234.1"/>
    <property type="molecule type" value="Genomic_DNA"/>
</dbReference>
<protein>
    <recommendedName>
        <fullName evidence="4">Conjugal transfer protein</fullName>
    </recommendedName>
</protein>
<evidence type="ECO:0000256" key="1">
    <source>
        <dbReference type="SAM" id="SignalP"/>
    </source>
</evidence>
<dbReference type="RefSeq" id="WP_013692750.1">
    <property type="nucleotide sequence ID" value="NC_015379.1"/>
</dbReference>
<evidence type="ECO:0000313" key="3">
    <source>
        <dbReference type="Proteomes" id="UP000006692"/>
    </source>
</evidence>
<organism evidence="2 3">
    <name type="scientific">Pseudomonas brassicacearum (strain NFM421)</name>
    <dbReference type="NCBI Taxonomy" id="994484"/>
    <lineage>
        <taxon>Bacteria</taxon>
        <taxon>Pseudomonadati</taxon>
        <taxon>Pseudomonadota</taxon>
        <taxon>Gammaproteobacteria</taxon>
        <taxon>Pseudomonadales</taxon>
        <taxon>Pseudomonadaceae</taxon>
        <taxon>Pseudomonas</taxon>
    </lineage>
</organism>
<proteinExistence type="predicted"/>
<sequence>MIPLSHPKYAKAAVLLFALVGQSTAIANEIVDEHTRLATLLRELSAIERLTYTEDLIRDSGPSRRHFSYVDLRADIQRVSMGIKSYLSPPRAAPRDVVDLHGSYLNDVVSDQ</sequence>
<dbReference type="HOGENOM" id="CLU_155310_0_0_6"/>
<name>F2KF08_PSEBN</name>
<dbReference type="InterPro" id="IPR019110">
    <property type="entry name" value="Uncharacterised_RAQPRD"/>
</dbReference>
<dbReference type="KEGG" id="pba:PSEBR_cmegm45"/>
<keyword evidence="1" id="KW-0732">Signal</keyword>
<reference key="2">
    <citation type="submission" date="2011-03" db="EMBL/GenBank/DDBJ databases">
        <title>Complete Genome Sequence of a beneficial plant roots-associated bacterium Pseudomonas brassicacearum.</title>
        <authorList>
            <person name="Ortet P."/>
            <person name="Barakat M."/>
            <person name="Lalaouna D."/>
            <person name="Fochesato S."/>
            <person name="Barbe V."/>
            <person name="Santaella C."/>
            <person name="Heulin T."/>
            <person name="Achouak W."/>
        </authorList>
    </citation>
    <scope>NUCLEOTIDE SEQUENCE</scope>
    <source>
        <strain>NFM421</strain>
    </source>
</reference>
<accession>F2KF08</accession>
<dbReference type="Pfam" id="PF09686">
    <property type="entry name" value="Plasmid_RAQPRD"/>
    <property type="match status" value="1"/>
</dbReference>
<dbReference type="STRING" id="994484.PSEBR_cmegm45"/>